<dbReference type="Pfam" id="PF00096">
    <property type="entry name" value="zf-C2H2"/>
    <property type="match status" value="5"/>
</dbReference>
<feature type="domain" description="C2H2-type" evidence="10">
    <location>
        <begin position="195"/>
        <end position="222"/>
    </location>
</feature>
<keyword evidence="2" id="KW-0479">Metal-binding</keyword>
<comment type="subcellular location">
    <subcellularLocation>
        <location evidence="1">Nucleus</location>
    </subcellularLocation>
</comment>
<evidence type="ECO:0000256" key="4">
    <source>
        <dbReference type="ARBA" id="ARBA00022771"/>
    </source>
</evidence>
<dbReference type="FunFam" id="3.30.160.60:FF:000169">
    <property type="entry name" value="transcriptional repressor scratch 2"/>
    <property type="match status" value="1"/>
</dbReference>
<evidence type="ECO:0000256" key="3">
    <source>
        <dbReference type="ARBA" id="ARBA00022737"/>
    </source>
</evidence>
<organism evidence="11 12">
    <name type="scientific">Dimorphilus gyrociliatus</name>
    <dbReference type="NCBI Taxonomy" id="2664684"/>
    <lineage>
        <taxon>Eukaryota</taxon>
        <taxon>Metazoa</taxon>
        <taxon>Spiralia</taxon>
        <taxon>Lophotrochozoa</taxon>
        <taxon>Annelida</taxon>
        <taxon>Polychaeta</taxon>
        <taxon>Polychaeta incertae sedis</taxon>
        <taxon>Dinophilidae</taxon>
        <taxon>Dimorphilus</taxon>
    </lineage>
</organism>
<dbReference type="SMART" id="SM00355">
    <property type="entry name" value="ZnF_C2H2"/>
    <property type="match status" value="5"/>
</dbReference>
<proteinExistence type="inferred from homology"/>
<sequence length="251" mass="28615">MQKIIVKSAMEEEDEFIDVVSTEKEIPSTPKEKTPAVFRIADILSKPSKPDEIYNFWNIPRPPPPFLMNPYFQSHLLPYQIPPRFYPSPPFNTEVRKKKPEVASANIKYTCESCGKAYATFSGLSKHKQFHCSAEHGKKELSCKYCNKTYTSLGALKMHIRTHTLPCKCRLCGKAFSRPWLLQGHIRTHTGEKPFSCAHCGRAFADRSNLRAHLQTHSDVKKYSCSTCSKTFSRMSLLTKHRDSGCIGLVR</sequence>
<evidence type="ECO:0000256" key="2">
    <source>
        <dbReference type="ARBA" id="ARBA00022723"/>
    </source>
</evidence>
<dbReference type="GO" id="GO:0000981">
    <property type="term" value="F:DNA-binding transcription factor activity, RNA polymerase II-specific"/>
    <property type="evidence" value="ECO:0007669"/>
    <property type="project" value="TreeGrafter"/>
</dbReference>
<dbReference type="PANTHER" id="PTHR24388">
    <property type="entry name" value="ZINC FINGER PROTEIN"/>
    <property type="match status" value="1"/>
</dbReference>
<evidence type="ECO:0000256" key="7">
    <source>
        <dbReference type="ARBA" id="ARBA00023242"/>
    </source>
</evidence>
<feature type="domain" description="C2H2-type" evidence="10">
    <location>
        <begin position="109"/>
        <end position="136"/>
    </location>
</feature>
<dbReference type="InterPro" id="IPR050527">
    <property type="entry name" value="Snail/Krueppel_Znf"/>
</dbReference>
<dbReference type="InterPro" id="IPR013087">
    <property type="entry name" value="Znf_C2H2_type"/>
</dbReference>
<keyword evidence="5" id="KW-0862">Zinc</keyword>
<dbReference type="OrthoDB" id="5428132at2759"/>
<dbReference type="AlphaFoldDB" id="A0A7I8W9E9"/>
<dbReference type="FunFam" id="3.30.160.60:FF:000860">
    <property type="entry name" value="zinc finger protein SNAI2"/>
    <property type="match status" value="1"/>
</dbReference>
<dbReference type="GO" id="GO:0000978">
    <property type="term" value="F:RNA polymerase II cis-regulatory region sequence-specific DNA binding"/>
    <property type="evidence" value="ECO:0007669"/>
    <property type="project" value="TreeGrafter"/>
</dbReference>
<dbReference type="Gene3D" id="3.30.160.60">
    <property type="entry name" value="Classic Zinc Finger"/>
    <property type="match status" value="4"/>
</dbReference>
<keyword evidence="6" id="KW-0238">DNA-binding</keyword>
<dbReference type="EMBL" id="CAJFCJ010000022">
    <property type="protein sequence ID" value="CAD5124735.1"/>
    <property type="molecule type" value="Genomic_DNA"/>
</dbReference>
<dbReference type="PROSITE" id="PS00028">
    <property type="entry name" value="ZINC_FINGER_C2H2_1"/>
    <property type="match status" value="4"/>
</dbReference>
<keyword evidence="4 9" id="KW-0863">Zinc-finger</keyword>
<evidence type="ECO:0000256" key="1">
    <source>
        <dbReference type="ARBA" id="ARBA00004123"/>
    </source>
</evidence>
<feature type="domain" description="C2H2-type" evidence="10">
    <location>
        <begin position="223"/>
        <end position="242"/>
    </location>
</feature>
<evidence type="ECO:0000256" key="5">
    <source>
        <dbReference type="ARBA" id="ARBA00022833"/>
    </source>
</evidence>
<dbReference type="InterPro" id="IPR036236">
    <property type="entry name" value="Znf_C2H2_sf"/>
</dbReference>
<dbReference type="FunFam" id="3.30.160.60:FF:000942">
    <property type="entry name" value="Snail zinc finger protein"/>
    <property type="match status" value="1"/>
</dbReference>
<protein>
    <submittedName>
        <fullName evidence="11">DgyrCDS13005</fullName>
    </submittedName>
</protein>
<gene>
    <name evidence="11" type="ORF">DGYR_LOCUS12228</name>
</gene>
<name>A0A7I8W9E9_9ANNE</name>
<reference evidence="11 12" key="1">
    <citation type="submission" date="2020-08" db="EMBL/GenBank/DDBJ databases">
        <authorList>
            <person name="Hejnol A."/>
        </authorList>
    </citation>
    <scope>NUCLEOTIDE SEQUENCE [LARGE SCALE GENOMIC DNA]</scope>
</reference>
<dbReference type="SUPFAM" id="SSF57667">
    <property type="entry name" value="beta-beta-alpha zinc fingers"/>
    <property type="match status" value="3"/>
</dbReference>
<evidence type="ECO:0000256" key="8">
    <source>
        <dbReference type="ARBA" id="ARBA00037948"/>
    </source>
</evidence>
<dbReference type="Proteomes" id="UP000549394">
    <property type="component" value="Unassembled WGS sequence"/>
</dbReference>
<keyword evidence="12" id="KW-1185">Reference proteome</keyword>
<evidence type="ECO:0000259" key="10">
    <source>
        <dbReference type="PROSITE" id="PS50157"/>
    </source>
</evidence>
<comment type="similarity">
    <text evidence="8">Belongs to the snail C2H2-type zinc-finger protein family.</text>
</comment>
<dbReference type="GO" id="GO:0005634">
    <property type="term" value="C:nucleus"/>
    <property type="evidence" value="ECO:0007669"/>
    <property type="project" value="UniProtKB-SubCell"/>
</dbReference>
<evidence type="ECO:0000256" key="9">
    <source>
        <dbReference type="PROSITE-ProRule" id="PRU00042"/>
    </source>
</evidence>
<keyword evidence="7" id="KW-0539">Nucleus</keyword>
<dbReference type="PROSITE" id="PS50157">
    <property type="entry name" value="ZINC_FINGER_C2H2_2"/>
    <property type="match status" value="5"/>
</dbReference>
<dbReference type="FunFam" id="3.30.160.60:FF:000207">
    <property type="entry name" value="zinc finger protein SNAI2"/>
    <property type="match status" value="1"/>
</dbReference>
<keyword evidence="3" id="KW-0677">Repeat</keyword>
<feature type="domain" description="C2H2-type" evidence="10">
    <location>
        <begin position="167"/>
        <end position="194"/>
    </location>
</feature>
<evidence type="ECO:0000313" key="12">
    <source>
        <dbReference type="Proteomes" id="UP000549394"/>
    </source>
</evidence>
<accession>A0A7I8W9E9</accession>
<dbReference type="PANTHER" id="PTHR24388:SF54">
    <property type="entry name" value="PROTEIN ESCARGOT"/>
    <property type="match status" value="1"/>
</dbReference>
<dbReference type="GO" id="GO:0008270">
    <property type="term" value="F:zinc ion binding"/>
    <property type="evidence" value="ECO:0007669"/>
    <property type="project" value="UniProtKB-KW"/>
</dbReference>
<comment type="caution">
    <text evidence="11">The sequence shown here is derived from an EMBL/GenBank/DDBJ whole genome shotgun (WGS) entry which is preliminary data.</text>
</comment>
<feature type="domain" description="C2H2-type" evidence="10">
    <location>
        <begin position="141"/>
        <end position="164"/>
    </location>
</feature>
<evidence type="ECO:0000313" key="11">
    <source>
        <dbReference type="EMBL" id="CAD5124735.1"/>
    </source>
</evidence>
<evidence type="ECO:0000256" key="6">
    <source>
        <dbReference type="ARBA" id="ARBA00023125"/>
    </source>
</evidence>